<gene>
    <name evidence="4" type="ORF">DFP90_1011057</name>
</gene>
<evidence type="ECO:0000256" key="2">
    <source>
        <dbReference type="SAM" id="SignalP"/>
    </source>
</evidence>
<dbReference type="OrthoDB" id="7340028at2"/>
<evidence type="ECO:0000256" key="1">
    <source>
        <dbReference type="ARBA" id="ARBA00022729"/>
    </source>
</evidence>
<sequence length="273" mass="30983">MARMAENWKKILAGMLFIFAGHSASAEPVIVEFVAEENYRPYSYLEGGLPKGIYVRILTAAFAKMTDFDVSFRMLPWKRAIALIESGDALAIIPPYYKPEERPFMKPYSEPILLEKVAVFCRASHLQQDKSAWPDDYFGLRIANNRGYLSPGPVFFDAVEQGNIELNEVTSAVHGLKMLIQGRVDCYINDAQAIRWELARLQSRGEYDPVQVRIIQGAIASGEWGYVGFTDRDNGRFAYKDALVRQLNEVLRQMKADGQIDRIVERFFLNPAG</sequence>
<dbReference type="Pfam" id="PF00497">
    <property type="entry name" value="SBP_bac_3"/>
    <property type="match status" value="1"/>
</dbReference>
<accession>A0A3D9HXN2</accession>
<evidence type="ECO:0000313" key="5">
    <source>
        <dbReference type="Proteomes" id="UP000256845"/>
    </source>
</evidence>
<name>A0A3D9HXN2_9PROT</name>
<dbReference type="SMART" id="SM00062">
    <property type="entry name" value="PBPb"/>
    <property type="match status" value="1"/>
</dbReference>
<feature type="signal peptide" evidence="2">
    <location>
        <begin position="1"/>
        <end position="26"/>
    </location>
</feature>
<reference evidence="4 5" key="1">
    <citation type="submission" date="2018-07" db="EMBL/GenBank/DDBJ databases">
        <title>Genomic Encyclopedia of Type Strains, Phase III (KMG-III): the genomes of soil and plant-associated and newly described type strains.</title>
        <authorList>
            <person name="Whitman W."/>
        </authorList>
    </citation>
    <scope>NUCLEOTIDE SEQUENCE [LARGE SCALE GENOMIC DNA]</scope>
    <source>
        <strain evidence="4 5">CECT 8488</strain>
    </source>
</reference>
<feature type="domain" description="Solute-binding protein family 3/N-terminal" evidence="3">
    <location>
        <begin position="30"/>
        <end position="271"/>
    </location>
</feature>
<evidence type="ECO:0000259" key="3">
    <source>
        <dbReference type="SMART" id="SM00062"/>
    </source>
</evidence>
<proteinExistence type="predicted"/>
<comment type="caution">
    <text evidence="4">The sequence shown here is derived from an EMBL/GenBank/DDBJ whole genome shotgun (WGS) entry which is preliminary data.</text>
</comment>
<dbReference type="PANTHER" id="PTHR35936">
    <property type="entry name" value="MEMBRANE-BOUND LYTIC MUREIN TRANSGLYCOSYLASE F"/>
    <property type="match status" value="1"/>
</dbReference>
<dbReference type="Proteomes" id="UP000256845">
    <property type="component" value="Unassembled WGS sequence"/>
</dbReference>
<dbReference type="Gene3D" id="3.40.190.10">
    <property type="entry name" value="Periplasmic binding protein-like II"/>
    <property type="match status" value="2"/>
</dbReference>
<dbReference type="InterPro" id="IPR001638">
    <property type="entry name" value="Solute-binding_3/MltF_N"/>
</dbReference>
<feature type="chain" id="PRO_5017591891" evidence="2">
    <location>
        <begin position="27"/>
        <end position="273"/>
    </location>
</feature>
<keyword evidence="5" id="KW-1185">Reference proteome</keyword>
<organism evidence="4 5">
    <name type="scientific">Aestuariispira insulae</name>
    <dbReference type="NCBI Taxonomy" id="1461337"/>
    <lineage>
        <taxon>Bacteria</taxon>
        <taxon>Pseudomonadati</taxon>
        <taxon>Pseudomonadota</taxon>
        <taxon>Alphaproteobacteria</taxon>
        <taxon>Rhodospirillales</taxon>
        <taxon>Kiloniellaceae</taxon>
        <taxon>Aestuariispira</taxon>
    </lineage>
</organism>
<dbReference type="AlphaFoldDB" id="A0A3D9HXN2"/>
<keyword evidence="1 2" id="KW-0732">Signal</keyword>
<dbReference type="SUPFAM" id="SSF53850">
    <property type="entry name" value="Periplasmic binding protein-like II"/>
    <property type="match status" value="1"/>
</dbReference>
<dbReference type="RefSeq" id="WP_115935322.1">
    <property type="nucleotide sequence ID" value="NZ_QRDW01000001.1"/>
</dbReference>
<dbReference type="EMBL" id="QRDW01000001">
    <property type="protein sequence ID" value="RED54254.1"/>
    <property type="molecule type" value="Genomic_DNA"/>
</dbReference>
<dbReference type="PANTHER" id="PTHR35936:SF25">
    <property type="entry name" value="ABC TRANSPORTER SUBSTRATE-BINDING PROTEIN"/>
    <property type="match status" value="1"/>
</dbReference>
<evidence type="ECO:0000313" key="4">
    <source>
        <dbReference type="EMBL" id="RED54254.1"/>
    </source>
</evidence>
<protein>
    <submittedName>
        <fullName evidence="4">Polar amino acid transport system substrate-binding protein</fullName>
    </submittedName>
</protein>